<protein>
    <recommendedName>
        <fullName evidence="2">DUF1800 domain-containing protein</fullName>
    </recommendedName>
</protein>
<gene>
    <name evidence="1" type="ORF">GM51_9220</name>
</gene>
<dbReference type="Pfam" id="PF08811">
    <property type="entry name" value="DUF1800"/>
    <property type="match status" value="1"/>
</dbReference>
<dbReference type="EMBL" id="JNSL01000050">
    <property type="protein sequence ID" value="KGA18026.1"/>
    <property type="molecule type" value="Genomic_DNA"/>
</dbReference>
<evidence type="ECO:0008006" key="2">
    <source>
        <dbReference type="Google" id="ProtNLM"/>
    </source>
</evidence>
<evidence type="ECO:0000313" key="1">
    <source>
        <dbReference type="EMBL" id="KGA18026.1"/>
    </source>
</evidence>
<organism evidence="1">
    <name type="scientific">freshwater metagenome</name>
    <dbReference type="NCBI Taxonomy" id="449393"/>
    <lineage>
        <taxon>unclassified sequences</taxon>
        <taxon>metagenomes</taxon>
        <taxon>ecological metagenomes</taxon>
    </lineage>
</organism>
<comment type="caution">
    <text evidence="1">The sequence shown here is derived from an EMBL/GenBank/DDBJ whole genome shotgun (WGS) entry which is preliminary data.</text>
</comment>
<accession>A0A094QUR0</accession>
<dbReference type="AlphaFoldDB" id="A0A094QUR0"/>
<sequence>MGNADRLAIARLVHRVGFGPKPGQFAKMLKQGFKVSAQRLLQAGLPDYGDVKTAIGIVDLGDQPERNSEALAPYKAAKQEQLRNMSLWWLDQLVVQEHPFVERMTWFWHGHWATSYSKVDEPVVMFDHIARLRKHAIGDFSQMCEEMILDGALIYWLDGQLNTAKSPNENLSRELLELFTLGVNQYSENDVKEAAKVLSGLRVVKNSGLVTKEPRRSYFGVSTILGKTGNFESANLARYLSMTEACQSFIPERLMYRFISPASSMMSIPVKPAARAKSSAFVIRESFRARQILPTMKSLVFSESFKDPINSQAKSPVEWVVSVFRALQITPSSFSQPDQLLKLLENLGQRPFFPPSVAGWPADEAWLSVASSQSLIQAAQMFVNEGNLSPLIKVAKQERVDALADWLGVTQWSDRTRAAFDGALRDPARLTALAICSPEYLVSV</sequence>
<proteinExistence type="predicted"/>
<name>A0A094QUR0_9ZZZZ</name>
<dbReference type="InterPro" id="IPR014917">
    <property type="entry name" value="DUF1800"/>
</dbReference>
<reference evidence="1" key="1">
    <citation type="submission" date="2014-06" db="EMBL/GenBank/DDBJ databases">
        <title>Key roles for freshwater Actinobacteria revealed by deep metagenomic sequencing.</title>
        <authorList>
            <person name="Ghai R."/>
            <person name="Mizuno C.M."/>
            <person name="Picazo A."/>
            <person name="Camacho A."/>
            <person name="Rodriguez-Valera F."/>
        </authorList>
    </citation>
    <scope>NUCLEOTIDE SEQUENCE</scope>
</reference>